<evidence type="ECO:0000256" key="1">
    <source>
        <dbReference type="SAM" id="MobiDB-lite"/>
    </source>
</evidence>
<dbReference type="InterPro" id="IPR045584">
    <property type="entry name" value="Pilin-like"/>
</dbReference>
<dbReference type="AlphaFoldDB" id="A0A0F9VEF4"/>
<accession>A0A0F9VEF4</accession>
<gene>
    <name evidence="3" type="ORF">LCGC14_0094610</name>
</gene>
<dbReference type="EMBL" id="LAZR01000026">
    <property type="protein sequence ID" value="KKO03536.1"/>
    <property type="molecule type" value="Genomic_DNA"/>
</dbReference>
<dbReference type="SUPFAM" id="SSF54523">
    <property type="entry name" value="Pili subunits"/>
    <property type="match status" value="1"/>
</dbReference>
<reference evidence="3" key="1">
    <citation type="journal article" date="2015" name="Nature">
        <title>Complex archaea that bridge the gap between prokaryotes and eukaryotes.</title>
        <authorList>
            <person name="Spang A."/>
            <person name="Saw J.H."/>
            <person name="Jorgensen S.L."/>
            <person name="Zaremba-Niedzwiedzka K."/>
            <person name="Martijn J."/>
            <person name="Lind A.E."/>
            <person name="van Eijk R."/>
            <person name="Schleper C."/>
            <person name="Guy L."/>
            <person name="Ettema T.J."/>
        </authorList>
    </citation>
    <scope>NUCLEOTIDE SEQUENCE</scope>
</reference>
<evidence type="ECO:0000256" key="2">
    <source>
        <dbReference type="SAM" id="Phobius"/>
    </source>
</evidence>
<comment type="caution">
    <text evidence="3">The sequence shown here is derived from an EMBL/GenBank/DDBJ whole genome shotgun (WGS) entry which is preliminary data.</text>
</comment>
<evidence type="ECO:0000313" key="3">
    <source>
        <dbReference type="EMBL" id="KKO03536.1"/>
    </source>
</evidence>
<feature type="compositionally biased region" description="Acidic residues" evidence="1">
    <location>
        <begin position="524"/>
        <end position="537"/>
    </location>
</feature>
<feature type="region of interest" description="Disordered" evidence="1">
    <location>
        <begin position="512"/>
        <end position="537"/>
    </location>
</feature>
<sequence>MADGSDRQDVTTADKPKRRHWLWVVAALLVFLVWNYWPVASTITISPETTYITGPLNPDGTVNYFQAIVDRYSEGVTPENNAAVLLVRALGPKVFDEEVRTESLRQLGLTEEELAKDRPYFETFEDFHKRHVLDEAADSDGADPTYVLDELNRRPWSAKDHPLVAAWLEANEKPLELIVEASRRERFHFPLVAIGDPPNILDSWQFHFQAPYEGIRPLLVRAMLKLGSGRPQQAYADLVAAHTLARGPGDGSMPSLMLAIGVQTMVNEADHAILQSDLTSHDLRSILAARQALPTIPSFASVFDNERLFALDCVMLVYRRGLHAITGADSPSQKVIMGSVLAVDWDEVLKTTNYWWGRKIAATTEENYADHLRRTRECDAAVERSLGIGDDFNSDDGLSIKLLLYGLGGRLFTGPRTRYVTRTLFRLLWPTTEALRKHYEISAAENDILTLALAAKLYKAEKGQWPADLAALAPEYVEAIPADRFTDEPLRYIRTDDGVTIYSLGPNMTDDGGLNYSESRADDADGNAETDIPEEADDIAIALE</sequence>
<feature type="transmembrane region" description="Helical" evidence="2">
    <location>
        <begin position="21"/>
        <end position="37"/>
    </location>
</feature>
<keyword evidence="2" id="KW-0812">Transmembrane</keyword>
<keyword evidence="2" id="KW-0472">Membrane</keyword>
<name>A0A0F9VEF4_9ZZZZ</name>
<protein>
    <recommendedName>
        <fullName evidence="4">Type II secretion system protein GspG C-terminal domain-containing protein</fullName>
    </recommendedName>
</protein>
<proteinExistence type="predicted"/>
<organism evidence="3">
    <name type="scientific">marine sediment metagenome</name>
    <dbReference type="NCBI Taxonomy" id="412755"/>
    <lineage>
        <taxon>unclassified sequences</taxon>
        <taxon>metagenomes</taxon>
        <taxon>ecological metagenomes</taxon>
    </lineage>
</organism>
<dbReference type="Gene3D" id="3.30.700.10">
    <property type="entry name" value="Glycoprotein, Type 4 Pilin"/>
    <property type="match status" value="1"/>
</dbReference>
<evidence type="ECO:0008006" key="4">
    <source>
        <dbReference type="Google" id="ProtNLM"/>
    </source>
</evidence>
<keyword evidence="2" id="KW-1133">Transmembrane helix</keyword>